<proteinExistence type="predicted"/>
<keyword evidence="4" id="KW-1185">Reference proteome</keyword>
<evidence type="ECO:0000259" key="2">
    <source>
        <dbReference type="Pfam" id="PF11557"/>
    </source>
</evidence>
<dbReference type="RefSeq" id="WP_382415611.1">
    <property type="nucleotide sequence ID" value="NZ_AP031500.1"/>
</dbReference>
<dbReference type="EMBL" id="JBHRTL010000006">
    <property type="protein sequence ID" value="MFC3155067.1"/>
    <property type="molecule type" value="Genomic_DNA"/>
</dbReference>
<dbReference type="Pfam" id="PF11557">
    <property type="entry name" value="Omp_AT"/>
    <property type="match status" value="1"/>
</dbReference>
<organism evidence="3 4">
    <name type="scientific">Gilvimarinus japonicus</name>
    <dbReference type="NCBI Taxonomy" id="1796469"/>
    <lineage>
        <taxon>Bacteria</taxon>
        <taxon>Pseudomonadati</taxon>
        <taxon>Pseudomonadota</taxon>
        <taxon>Gammaproteobacteria</taxon>
        <taxon>Cellvibrionales</taxon>
        <taxon>Cellvibrionaceae</taxon>
        <taxon>Gilvimarinus</taxon>
    </lineage>
</organism>
<feature type="chain" id="PRO_5046241084" evidence="1">
    <location>
        <begin position="25"/>
        <end position="342"/>
    </location>
</feature>
<evidence type="ECO:0000313" key="3">
    <source>
        <dbReference type="EMBL" id="MFC3155067.1"/>
    </source>
</evidence>
<accession>A0ABV7HUM5</accession>
<evidence type="ECO:0000313" key="4">
    <source>
        <dbReference type="Proteomes" id="UP001595548"/>
    </source>
</evidence>
<gene>
    <name evidence="3" type="ORF">ACFOEB_07630</name>
</gene>
<comment type="caution">
    <text evidence="3">The sequence shown here is derived from an EMBL/GenBank/DDBJ whole genome shotgun (WGS) entry which is preliminary data.</text>
</comment>
<dbReference type="Proteomes" id="UP001595548">
    <property type="component" value="Unassembled WGS sequence"/>
</dbReference>
<feature type="domain" description="Solitary outer membrane autotransporter-like beta-barrel" evidence="2">
    <location>
        <begin position="27"/>
        <end position="340"/>
    </location>
</feature>
<evidence type="ECO:0000256" key="1">
    <source>
        <dbReference type="SAM" id="SignalP"/>
    </source>
</evidence>
<sequence>MAFSTLAGVARAILVSLFALIAVAAGSARVQAQEFDAYDQLVSDFVAQYLARSIVISDANLITLGIVDFDPNEFVDLGNINTGDAETLKQRSSLTSYALPWVGKWQSVTDKWRTRAVLRLSYVATKQELAFEDDVQTLNTMRDTTYIGYAENTWEYRVNDHWRANLSLGLDLLHYNNDFTYREEALEALKPLLDGSLFNTSYDAWMLDPGIAISYTGKVYGHKWEYSANYRYAVGRTFNVDSHAQRVSPEVGRLSNSLVLHYDTPDFYNRRSQVRLLARRIDLDADAVEPMGTDHYFEVGAGWLIETKNDISWLQNVGLGLSLNIDSDLSGGSVVILFNESM</sequence>
<dbReference type="InterPro" id="IPR021621">
    <property type="entry name" value="Omp_AT"/>
</dbReference>
<feature type="signal peptide" evidence="1">
    <location>
        <begin position="1"/>
        <end position="24"/>
    </location>
</feature>
<keyword evidence="1" id="KW-0732">Signal</keyword>
<reference evidence="4" key="1">
    <citation type="journal article" date="2019" name="Int. J. Syst. Evol. Microbiol.">
        <title>The Global Catalogue of Microorganisms (GCM) 10K type strain sequencing project: providing services to taxonomists for standard genome sequencing and annotation.</title>
        <authorList>
            <consortium name="The Broad Institute Genomics Platform"/>
            <consortium name="The Broad Institute Genome Sequencing Center for Infectious Disease"/>
            <person name="Wu L."/>
            <person name="Ma J."/>
        </authorList>
    </citation>
    <scope>NUCLEOTIDE SEQUENCE [LARGE SCALE GENOMIC DNA]</scope>
    <source>
        <strain evidence="4">KCTC 52141</strain>
    </source>
</reference>
<name>A0ABV7HUM5_9GAMM</name>
<protein>
    <submittedName>
        <fullName evidence="3">Solitary outer membrane autotransporter beta-barrel domain</fullName>
    </submittedName>
</protein>